<dbReference type="OrthoDB" id="1100530at2"/>
<reference evidence="3 4" key="1">
    <citation type="submission" date="2012-02" db="EMBL/GenBank/DDBJ databases">
        <title>The Genome Sequence of Parabacteroides johnsonii CL02T12C29.</title>
        <authorList>
            <consortium name="The Broad Institute Genome Sequencing Platform"/>
            <person name="Earl A."/>
            <person name="Ward D."/>
            <person name="Feldgarden M."/>
            <person name="Gevers D."/>
            <person name="Zitomersky N.L."/>
            <person name="Coyne M.J."/>
            <person name="Comstock L.E."/>
            <person name="Young S.K."/>
            <person name="Zeng Q."/>
            <person name="Gargeya S."/>
            <person name="Fitzgerald M."/>
            <person name="Haas B."/>
            <person name="Abouelleil A."/>
            <person name="Alvarado L."/>
            <person name="Arachchi H.M."/>
            <person name="Berlin A."/>
            <person name="Chapman S.B."/>
            <person name="Gearin G."/>
            <person name="Goldberg J."/>
            <person name="Griggs A."/>
            <person name="Gujja S."/>
            <person name="Hansen M."/>
            <person name="Heiman D."/>
            <person name="Howarth C."/>
            <person name="Larimer J."/>
            <person name="Lui A."/>
            <person name="MacDonald P.J.P."/>
            <person name="McCowen C."/>
            <person name="Montmayeur A."/>
            <person name="Murphy C."/>
            <person name="Neiman D."/>
            <person name="Pearson M."/>
            <person name="Priest M."/>
            <person name="Roberts A."/>
            <person name="Saif S."/>
            <person name="Shea T."/>
            <person name="Sisk P."/>
            <person name="Stolte C."/>
            <person name="Sykes S."/>
            <person name="Wortman J."/>
            <person name="Nusbaum C."/>
            <person name="Birren B."/>
        </authorList>
    </citation>
    <scope>NUCLEOTIDE SEQUENCE [LARGE SCALE GENOMIC DNA]</scope>
    <source>
        <strain evidence="3 4">CL02T12C29</strain>
    </source>
</reference>
<evidence type="ECO:0000313" key="4">
    <source>
        <dbReference type="Proteomes" id="UP000001218"/>
    </source>
</evidence>
<evidence type="ECO:0000313" key="3">
    <source>
        <dbReference type="EMBL" id="EKN10012.1"/>
    </source>
</evidence>
<name>K5Y9P7_9BACT</name>
<dbReference type="HOGENOM" id="CLU_282110_0_0_10"/>
<gene>
    <name evidence="3" type="ORF">HMPREF1077_01922</name>
</gene>
<organism evidence="3 4">
    <name type="scientific">Parabacteroides johnsonii CL02T12C29</name>
    <dbReference type="NCBI Taxonomy" id="999419"/>
    <lineage>
        <taxon>Bacteria</taxon>
        <taxon>Pseudomonadati</taxon>
        <taxon>Bacteroidota</taxon>
        <taxon>Bacteroidia</taxon>
        <taxon>Bacteroidales</taxon>
        <taxon>Tannerellaceae</taxon>
        <taxon>Parabacteroides</taxon>
    </lineage>
</organism>
<sequence length="1091" mass="118318">MNKRFSTLLATALVAGGMSANAQVQGSAISDQIYSVPARNYMLQTSTFSPGNIQQVISVDEATETAKVVTASATDVNTQLWTIKVTTVSGSNRFVLVNKASGMTLSFDAKSAIAADASGAVAAPAAGSKAFSLVEANNDTEWTWYSAPNATSELTTSKAIVNAFRADSSMAVAVQAGTGLLYAYKYANDNPARLSGDVQLGLQAVIPGTVTMTANDLNVLGEGANKYFTLSTNKTGLVDGDILLGRKFHAKPGANSGAVYLQTLKSDGTTEEKYAYVDTAFHVGTGTNLDTWYRFNITKTENAYIELDVDNAFDFYFKRDLFKDSVMISVPSAALKQHGAPDPSKNGSEWQATNTTLAAYTTISAIKLTPSTEVLTLFETPKEENLLFAVSSPEADETLTTVEDGVYFIKNKKGQYLAVPVYGAYDEYSGYPTWVTVNLDEQDPAHMPAYQWVALKDKTSDKAAKTSTITLTNREFAKTISWTSAGATIVDNDYATIQLRKNAGAEFMYVSTYSRPFSTSDSLTFAAVPATALSDTLLGYKNIDANDLLVNRYTFNYLHAYTMDKFIAKSVKDSLATVLDGKTVFALEADGAIADYGYDVTKAGNRIAGLKQLRRQAYKVYVPAKNDAYLGVNSESKYAISANMYPSTFFFKENNDLTGDDNCYHAMIELDNSVANTGTANEFTYLSYSKAGVTDDDLSATLKHQVSSETRTSAFLIGKYDAPLYRRFDSEKLEGNVGDAADTLRFKEKYRNEYLQVENNENFKVKGIDFLGIYTPDFTKDGKSFIVDTAFVNRWNGNIKPQYLISIDRQDQAFEAGDMCPVCQEIVANGGTRPANCPHDKAGKAPFHMGKYLVNFADSVDHAAVKPANYGWKGYTRAGFVKAAHMGDSLYILTGQFADVTLATFDTAAIHKAVKDNKYAAEYIVNLQGDDHKYVTWSMRYLDPENAANEVEEDRAFLMESMADDAIAPVEGSWLKMQNGCIVMSGTAGAPSTFDQFTNDDDALIFNIEKGSKEDLATDNEEIATSEVAVIAQEGAVRIANAAGKKVVVTNILGQTVANTVITSSDATIAAPQGVVVVAVEGEEAVKAIVK</sequence>
<proteinExistence type="predicted"/>
<dbReference type="RefSeq" id="WP_008156524.1">
    <property type="nucleotide sequence ID" value="NZ_JH976466.1"/>
</dbReference>
<protein>
    <recommendedName>
        <fullName evidence="2">DUF6383 domain-containing protein</fullName>
    </recommendedName>
</protein>
<feature type="signal peptide" evidence="1">
    <location>
        <begin position="1"/>
        <end position="22"/>
    </location>
</feature>
<feature type="chain" id="PRO_5003886890" description="DUF6383 domain-containing protein" evidence="1">
    <location>
        <begin position="23"/>
        <end position="1091"/>
    </location>
</feature>
<accession>K5Y9P7</accession>
<dbReference type="Proteomes" id="UP000001218">
    <property type="component" value="Unassembled WGS sequence"/>
</dbReference>
<dbReference type="Pfam" id="PF19910">
    <property type="entry name" value="DUF6383"/>
    <property type="match status" value="1"/>
</dbReference>
<dbReference type="PATRIC" id="fig|999419.3.peg.1969"/>
<comment type="caution">
    <text evidence="3">The sequence shown here is derived from an EMBL/GenBank/DDBJ whole genome shotgun (WGS) entry which is preliminary data.</text>
</comment>
<feature type="domain" description="DUF6383" evidence="2">
    <location>
        <begin position="1017"/>
        <end position="1090"/>
    </location>
</feature>
<evidence type="ECO:0000259" key="2">
    <source>
        <dbReference type="Pfam" id="PF19910"/>
    </source>
</evidence>
<dbReference type="EMBL" id="AGZP01000017">
    <property type="protein sequence ID" value="EKN10012.1"/>
    <property type="molecule type" value="Genomic_DNA"/>
</dbReference>
<dbReference type="InterPro" id="IPR045963">
    <property type="entry name" value="DUF6383"/>
</dbReference>
<keyword evidence="1" id="KW-0732">Signal</keyword>
<dbReference type="eggNOG" id="ENOG5033S7W">
    <property type="taxonomic scope" value="Bacteria"/>
</dbReference>
<evidence type="ECO:0000256" key="1">
    <source>
        <dbReference type="SAM" id="SignalP"/>
    </source>
</evidence>
<dbReference type="AlphaFoldDB" id="K5Y9P7"/>